<keyword evidence="2 3" id="KW-0238">DNA-binding</keyword>
<dbReference type="GO" id="GO:0030527">
    <property type="term" value="F:structural constituent of chromatin"/>
    <property type="evidence" value="ECO:0007669"/>
    <property type="project" value="InterPro"/>
</dbReference>
<evidence type="ECO:0000256" key="1">
    <source>
        <dbReference type="ARBA" id="ARBA00010529"/>
    </source>
</evidence>
<gene>
    <name evidence="3" type="ORF">PX52LOC_04047</name>
</gene>
<protein>
    <submittedName>
        <fullName evidence="3">DNA-binding protein</fullName>
    </submittedName>
</protein>
<dbReference type="Proteomes" id="UP000324974">
    <property type="component" value="Chromosome"/>
</dbReference>
<reference evidence="4" key="1">
    <citation type="submission" date="2019-08" db="EMBL/GenBank/DDBJ databases">
        <title>Limnoglobus roseus gen. nov., sp. nov., a novel freshwater planctomycete with a giant genome from the family Gemmataceae.</title>
        <authorList>
            <person name="Kulichevskaya I.S."/>
            <person name="Naumoff D.G."/>
            <person name="Miroshnikov K."/>
            <person name="Ivanova A."/>
            <person name="Philippov D.A."/>
            <person name="Hakobyan A."/>
            <person name="Rijpstra I.C."/>
            <person name="Sinninghe Damste J.S."/>
            <person name="Liesack W."/>
            <person name="Dedysh S.N."/>
        </authorList>
    </citation>
    <scope>NUCLEOTIDE SEQUENCE [LARGE SCALE GENOMIC DNA]</scope>
    <source>
        <strain evidence="4">PX52</strain>
    </source>
</reference>
<organism evidence="3 4">
    <name type="scientific">Limnoglobus roseus</name>
    <dbReference type="NCBI Taxonomy" id="2598579"/>
    <lineage>
        <taxon>Bacteria</taxon>
        <taxon>Pseudomonadati</taxon>
        <taxon>Planctomycetota</taxon>
        <taxon>Planctomycetia</taxon>
        <taxon>Gemmatales</taxon>
        <taxon>Gemmataceae</taxon>
        <taxon>Limnoglobus</taxon>
    </lineage>
</organism>
<dbReference type="InterPro" id="IPR010992">
    <property type="entry name" value="IHF-like_DNA-bd_dom_sf"/>
</dbReference>
<evidence type="ECO:0000313" key="4">
    <source>
        <dbReference type="Proteomes" id="UP000324974"/>
    </source>
</evidence>
<dbReference type="RefSeq" id="WP_149111726.1">
    <property type="nucleotide sequence ID" value="NZ_CP042425.1"/>
</dbReference>
<name>A0A5C1ACQ3_9BACT</name>
<keyword evidence="4" id="KW-1185">Reference proteome</keyword>
<accession>A0A5C1ACQ3</accession>
<dbReference type="InterPro" id="IPR000119">
    <property type="entry name" value="Hist_DNA-bd"/>
</dbReference>
<evidence type="ECO:0000256" key="2">
    <source>
        <dbReference type="ARBA" id="ARBA00023125"/>
    </source>
</evidence>
<dbReference type="GO" id="GO:0003677">
    <property type="term" value="F:DNA binding"/>
    <property type="evidence" value="ECO:0007669"/>
    <property type="project" value="UniProtKB-KW"/>
</dbReference>
<dbReference type="EMBL" id="CP042425">
    <property type="protein sequence ID" value="QEL17071.1"/>
    <property type="molecule type" value="Genomic_DNA"/>
</dbReference>
<dbReference type="SUPFAM" id="SSF47729">
    <property type="entry name" value="IHF-like DNA-binding proteins"/>
    <property type="match status" value="1"/>
</dbReference>
<dbReference type="Pfam" id="PF00216">
    <property type="entry name" value="Bac_DNA_binding"/>
    <property type="match status" value="1"/>
</dbReference>
<dbReference type="KEGG" id="lrs:PX52LOC_04047"/>
<evidence type="ECO:0000313" key="3">
    <source>
        <dbReference type="EMBL" id="QEL17071.1"/>
    </source>
</evidence>
<sequence length="105" mass="11558">MAKKKVLTKSGLFTELAEKTGMKKAEISKVIDELVEIMKYQLSGKGAGVFTLPGVARFKIRKVKAVKGGEKKTNPLNGKDYVTKDRPAHNKVTARPIKLFAEALK</sequence>
<comment type="similarity">
    <text evidence="1">Belongs to the bacterial histone-like protein family.</text>
</comment>
<dbReference type="OrthoDB" id="331625at2"/>
<dbReference type="Gene3D" id="4.10.520.10">
    <property type="entry name" value="IHF-like DNA-binding proteins"/>
    <property type="match status" value="1"/>
</dbReference>
<proteinExistence type="inferred from homology"/>
<dbReference type="AlphaFoldDB" id="A0A5C1ACQ3"/>